<dbReference type="AlphaFoldDB" id="A0A6J6MGV8"/>
<gene>
    <name evidence="1" type="ORF">UFOPK2282_01194</name>
</gene>
<proteinExistence type="predicted"/>
<organism evidence="1">
    <name type="scientific">freshwater metagenome</name>
    <dbReference type="NCBI Taxonomy" id="449393"/>
    <lineage>
        <taxon>unclassified sequences</taxon>
        <taxon>metagenomes</taxon>
        <taxon>ecological metagenomes</taxon>
    </lineage>
</organism>
<sequence>MRVIRKAWIATNTVEVLYSSLCWQTVVVPTHWVEHFKATHALIASHAVGMGVREDVTYVKRTTHGWWRGINGKDLITGLAAIEGVVTLAIPNPGPAILNAVEGGLFRYTGAGHGGQSY</sequence>
<reference evidence="1" key="1">
    <citation type="submission" date="2020-05" db="EMBL/GenBank/DDBJ databases">
        <authorList>
            <person name="Chiriac C."/>
            <person name="Salcher M."/>
            <person name="Ghai R."/>
            <person name="Kavagutti S V."/>
        </authorList>
    </citation>
    <scope>NUCLEOTIDE SEQUENCE</scope>
</reference>
<evidence type="ECO:0000313" key="1">
    <source>
        <dbReference type="EMBL" id="CAB4673176.1"/>
    </source>
</evidence>
<dbReference type="EMBL" id="CAEZWR010000156">
    <property type="protein sequence ID" value="CAB4673176.1"/>
    <property type="molecule type" value="Genomic_DNA"/>
</dbReference>
<name>A0A6J6MGV8_9ZZZZ</name>
<protein>
    <submittedName>
        <fullName evidence="1">Unannotated protein</fullName>
    </submittedName>
</protein>
<accession>A0A6J6MGV8</accession>